<proteinExistence type="predicted"/>
<keyword evidence="2" id="KW-0489">Methyltransferase</keyword>
<keyword evidence="2" id="KW-0808">Transferase</keyword>
<reference evidence="2 3" key="1">
    <citation type="submission" date="2020-08" db="EMBL/GenBank/DDBJ databases">
        <title>Genomic Encyclopedia of Type Strains, Phase IV (KMG-IV): sequencing the most valuable type-strain genomes for metagenomic binning, comparative biology and taxonomic classification.</title>
        <authorList>
            <person name="Goeker M."/>
        </authorList>
    </citation>
    <scope>NUCLEOTIDE SEQUENCE [LARGE SCALE GENOMIC DNA]</scope>
    <source>
        <strain evidence="2 3">DSM 103377</strain>
    </source>
</reference>
<dbReference type="Proteomes" id="UP000553766">
    <property type="component" value="Unassembled WGS sequence"/>
</dbReference>
<feature type="domain" description="Methyltransferase" evidence="1">
    <location>
        <begin position="41"/>
        <end position="136"/>
    </location>
</feature>
<organism evidence="2 3">
    <name type="scientific">Rubricella aquisinus</name>
    <dbReference type="NCBI Taxonomy" id="2028108"/>
    <lineage>
        <taxon>Bacteria</taxon>
        <taxon>Pseudomonadati</taxon>
        <taxon>Pseudomonadota</taxon>
        <taxon>Alphaproteobacteria</taxon>
        <taxon>Rhodobacterales</taxon>
        <taxon>Paracoccaceae</taxon>
        <taxon>Rubricella</taxon>
    </lineage>
</organism>
<evidence type="ECO:0000313" key="2">
    <source>
        <dbReference type="EMBL" id="MBB5515574.1"/>
    </source>
</evidence>
<keyword evidence="3" id="KW-1185">Reference proteome</keyword>
<dbReference type="RefSeq" id="WP_184010358.1">
    <property type="nucleotide sequence ID" value="NZ_JACIJS010000004.1"/>
</dbReference>
<dbReference type="GO" id="GO:0032259">
    <property type="term" value="P:methylation"/>
    <property type="evidence" value="ECO:0007669"/>
    <property type="project" value="UniProtKB-KW"/>
</dbReference>
<accession>A0A840WYU6</accession>
<evidence type="ECO:0000313" key="3">
    <source>
        <dbReference type="Proteomes" id="UP000553766"/>
    </source>
</evidence>
<dbReference type="InterPro" id="IPR029063">
    <property type="entry name" value="SAM-dependent_MTases_sf"/>
</dbReference>
<dbReference type="InterPro" id="IPR041698">
    <property type="entry name" value="Methyltransf_25"/>
</dbReference>
<name>A0A840WYU6_9RHOB</name>
<dbReference type="Gene3D" id="3.40.50.150">
    <property type="entry name" value="Vaccinia Virus protein VP39"/>
    <property type="match status" value="1"/>
</dbReference>
<protein>
    <submittedName>
        <fullName evidence="2">SAM-dependent methyltransferase</fullName>
    </submittedName>
</protein>
<dbReference type="GO" id="GO:0008168">
    <property type="term" value="F:methyltransferase activity"/>
    <property type="evidence" value="ECO:0007669"/>
    <property type="project" value="UniProtKB-KW"/>
</dbReference>
<comment type="caution">
    <text evidence="2">The sequence shown here is derived from an EMBL/GenBank/DDBJ whole genome shotgun (WGS) entry which is preliminary data.</text>
</comment>
<dbReference type="Pfam" id="PF13649">
    <property type="entry name" value="Methyltransf_25"/>
    <property type="match status" value="1"/>
</dbReference>
<dbReference type="CDD" id="cd02440">
    <property type="entry name" value="AdoMet_MTases"/>
    <property type="match status" value="1"/>
</dbReference>
<gene>
    <name evidence="2" type="ORF">FHS89_001586</name>
</gene>
<dbReference type="AlphaFoldDB" id="A0A840WYU6"/>
<evidence type="ECO:0000259" key="1">
    <source>
        <dbReference type="Pfam" id="PF13649"/>
    </source>
</evidence>
<dbReference type="EMBL" id="JACIJS010000004">
    <property type="protein sequence ID" value="MBB5515574.1"/>
    <property type="molecule type" value="Genomic_DNA"/>
</dbReference>
<dbReference type="SUPFAM" id="SSF53335">
    <property type="entry name" value="S-adenosyl-L-methionine-dependent methyltransferases"/>
    <property type="match status" value="1"/>
</dbReference>
<sequence>MTQPSDAIFTLHSGLLREAPGSDASTLRALGLTGLGGEVTVADMGAGPGAATLLLARALPGAWITAVDTHEPYLDTIISRAAAAGLISRIGTLEQDMVGPGFMDGSLDLIWCEGAVYFVGLERALRHWRPLLRPGGRIVFSEVIWLGPDRPKDAELFWMEYPDMTDRAGVIRRIEAAGCRLISDFVQPESDWRAYLGPLGTRAAELRPGADETLRAVLDGAVQEAELFERHGDSYGYAFFIVEAAS</sequence>